<dbReference type="InterPro" id="IPR018866">
    <property type="entry name" value="Znf-4CXXC_R1"/>
</dbReference>
<organism evidence="7 8">
    <name type="scientific">Scytalidium lignicola</name>
    <name type="common">Hyphomycete</name>
    <dbReference type="NCBI Taxonomy" id="5539"/>
    <lineage>
        <taxon>Eukaryota</taxon>
        <taxon>Fungi</taxon>
        <taxon>Dikarya</taxon>
        <taxon>Ascomycota</taxon>
        <taxon>Pezizomycotina</taxon>
        <taxon>Leotiomycetes</taxon>
        <taxon>Leotiomycetes incertae sedis</taxon>
        <taxon>Scytalidium</taxon>
    </lineage>
</organism>
<name>A0A3E2HFF5_SCYLI</name>
<evidence type="ECO:0000256" key="4">
    <source>
        <dbReference type="ARBA" id="ARBA00023242"/>
    </source>
</evidence>
<comment type="subcellular location">
    <subcellularLocation>
        <location evidence="1">Nucleus</location>
    </subcellularLocation>
</comment>
<feature type="non-terminal residue" evidence="7">
    <location>
        <position position="1"/>
    </location>
</feature>
<feature type="region of interest" description="Disordered" evidence="5">
    <location>
        <begin position="540"/>
        <end position="572"/>
    </location>
</feature>
<protein>
    <recommendedName>
        <fullName evidence="6">JmjC domain-containing protein</fullName>
    </recommendedName>
</protein>
<evidence type="ECO:0000256" key="3">
    <source>
        <dbReference type="ARBA" id="ARBA00023163"/>
    </source>
</evidence>
<evidence type="ECO:0000313" key="8">
    <source>
        <dbReference type="Proteomes" id="UP000258309"/>
    </source>
</evidence>
<evidence type="ECO:0000256" key="2">
    <source>
        <dbReference type="ARBA" id="ARBA00023015"/>
    </source>
</evidence>
<dbReference type="InterPro" id="IPR003347">
    <property type="entry name" value="JmjC_dom"/>
</dbReference>
<feature type="compositionally biased region" description="Basic and acidic residues" evidence="5">
    <location>
        <begin position="1051"/>
        <end position="1063"/>
    </location>
</feature>
<sequence>MAPQSHPQAQFVPIAPDLDIHNLVENCSNFEYVTRISVEMLREQSVQNLEKLVYQHVILEGKPLVVEGWQASLHPDLFSATWLQHQYSKKVEAVRDIRNEVNIEMTTGHYLKSMDTLTKQFLSDYRDPKRQLLYLKDIDTPPEWEQYLKDLLPDFLFYLNDCVEPRTGGNGAIRELNEYGQWQFGKGVAPAGDLMSSLPDAMRAQNMMCYIGHEGTHTAAHREMCASLGQNIMVEASQNGKNSKEGSSIWFMTETKDRALVSEFFLSILGHDIEIEKHFAQVNAWKKAPFNIYVVEQRVGDLILIPPLAPHQVWNRGTRTMKVAWNRTCIDTLELAIHEALPRGRMVCRDEQYKNKAIIYYTLLKYYQLLQRETVETKMWTYGRIRQLLEEFKRLFALYTEILVGESFSPTLPEEDVEFLPYDSFVTCSYCRCNIFNRFLTCKGCVLTSPDGEVEAYDVCMDCYTMGRSCACISKLKWVEQWEWHTLAFYHEQWRQVVIQYDNLCQLQETPPMPLRIARKESAKKSIAQICQEQLRLRPWHDPNKPPEPTIELLEDELDNEETPKQKKKRRMASIKNKTHSCHTCRHQELNWKLAFCTTCARAYCYGVLWRAFDFMPQDVMADRNWKCPRCLNICSCGACRKIQSQTPYVPKGTLLGHDTIKFADFRSVESLVDFSKTNLNWLREDGGNDPKQSNRMLRLQEKANAQKAHEADVESTDFNGLLSSQLLADIDDAIFGSGNMLAIDPLLQESEIPIAPLTNGGSHENLSQAISSDASLSIINHTAMDEVHNPHPESNFHTVPDLDDSYAADYGDQWRRNGTDINYAPVANMYSAEIAQPKSLPPQVEHGIGIGYYNQMRGADMILYEFTNLDAAANDTIIVQPAVVGDVTIPASTPTAKKRKRADSDEQDEYSSRNRGHDEAILSQEPRTVSRTLRERKPHANNHDTLSLFSTDIESEIDVTSEMTNKPSNGYDGGPLPQAANLKTRHAAGSGTPLQNDPTNKKSGQVELPAPTETPKRRGRPPKRRDTDGVPSIDSSARKDSELNGSRRSSRLENRVEPETPARHRSARIASIIMDHKNDSTSVGRSLRGRAPASDDKQRRSDDTSRVDQRRTRSLDVKRRRGRPPLQHRNVIQVKERMKQTVRRGRKAHPSTGLRPLIAAELPKQKEKSAMQNKTEETRVSKPLVNLGEDKDTQLLGNSDSETPRLSSPTVAGTFVDTGREPAYDSLFGDDDSSSDGSIPARVNK</sequence>
<feature type="compositionally biased region" description="Basic residues" evidence="5">
    <location>
        <begin position="1141"/>
        <end position="1150"/>
    </location>
</feature>
<feature type="region of interest" description="Disordered" evidence="5">
    <location>
        <begin position="894"/>
        <end position="950"/>
    </location>
</feature>
<keyword evidence="3" id="KW-0804">Transcription</keyword>
<gene>
    <name evidence="7" type="ORF">B7463_g4473</name>
</gene>
<feature type="compositionally biased region" description="Basic and acidic residues" evidence="5">
    <location>
        <begin position="1164"/>
        <end position="1181"/>
    </location>
</feature>
<dbReference type="EMBL" id="NCSJ02000066">
    <property type="protein sequence ID" value="RFU31873.1"/>
    <property type="molecule type" value="Genomic_DNA"/>
</dbReference>
<dbReference type="Proteomes" id="UP000258309">
    <property type="component" value="Unassembled WGS sequence"/>
</dbReference>
<accession>A0A3E2HFF5</accession>
<dbReference type="SUPFAM" id="SSF51197">
    <property type="entry name" value="Clavaminate synthase-like"/>
    <property type="match status" value="1"/>
</dbReference>
<evidence type="ECO:0000256" key="5">
    <source>
        <dbReference type="SAM" id="MobiDB-lite"/>
    </source>
</evidence>
<feature type="domain" description="JmjC" evidence="6">
    <location>
        <begin position="141"/>
        <end position="344"/>
    </location>
</feature>
<evidence type="ECO:0000256" key="1">
    <source>
        <dbReference type="ARBA" id="ARBA00004123"/>
    </source>
</evidence>
<dbReference type="OrthoDB" id="298344at2759"/>
<dbReference type="PROSITE" id="PS51184">
    <property type="entry name" value="JMJC"/>
    <property type="match status" value="1"/>
</dbReference>
<feature type="region of interest" description="Disordered" evidence="5">
    <location>
        <begin position="988"/>
        <end position="1246"/>
    </location>
</feature>
<evidence type="ECO:0000313" key="7">
    <source>
        <dbReference type="EMBL" id="RFU31873.1"/>
    </source>
</evidence>
<feature type="compositionally biased region" description="Basic and acidic residues" evidence="5">
    <location>
        <begin position="1094"/>
        <end position="1118"/>
    </location>
</feature>
<proteinExistence type="predicted"/>
<comment type="caution">
    <text evidence="7">The sequence shown here is derived from an EMBL/GenBank/DDBJ whole genome shotgun (WGS) entry which is preliminary data.</text>
</comment>
<dbReference type="SMART" id="SM00558">
    <property type="entry name" value="JmjC"/>
    <property type="match status" value="1"/>
</dbReference>
<keyword evidence="8" id="KW-1185">Reference proteome</keyword>
<dbReference type="AlphaFoldDB" id="A0A3E2HFF5"/>
<reference evidence="7 8" key="1">
    <citation type="submission" date="2018-05" db="EMBL/GenBank/DDBJ databases">
        <title>Draft genome sequence of Scytalidium lignicola DSM 105466, a ubiquitous saprotrophic fungus.</title>
        <authorList>
            <person name="Buettner E."/>
            <person name="Gebauer A.M."/>
            <person name="Hofrichter M."/>
            <person name="Liers C."/>
            <person name="Kellner H."/>
        </authorList>
    </citation>
    <scope>NUCLEOTIDE SEQUENCE [LARGE SCALE GENOMIC DNA]</scope>
    <source>
        <strain evidence="7 8">DSM 105466</strain>
    </source>
</reference>
<feature type="compositionally biased region" description="Basic and acidic residues" evidence="5">
    <location>
        <begin position="911"/>
        <end position="921"/>
    </location>
</feature>
<keyword evidence="2" id="KW-0805">Transcription regulation</keyword>
<evidence type="ECO:0000259" key="6">
    <source>
        <dbReference type="PROSITE" id="PS51184"/>
    </source>
</evidence>
<feature type="non-terminal residue" evidence="7">
    <location>
        <position position="1246"/>
    </location>
</feature>
<dbReference type="Pfam" id="PF10497">
    <property type="entry name" value="zf-4CXXC_R1"/>
    <property type="match status" value="1"/>
</dbReference>
<dbReference type="GO" id="GO:0005634">
    <property type="term" value="C:nucleus"/>
    <property type="evidence" value="ECO:0007669"/>
    <property type="project" value="UniProtKB-SubCell"/>
</dbReference>
<feature type="compositionally biased region" description="Polar residues" evidence="5">
    <location>
        <begin position="993"/>
        <end position="1004"/>
    </location>
</feature>
<dbReference type="Gene3D" id="2.60.120.650">
    <property type="entry name" value="Cupin"/>
    <property type="match status" value="1"/>
</dbReference>
<dbReference type="Pfam" id="PF02373">
    <property type="entry name" value="JmjC"/>
    <property type="match status" value="1"/>
</dbReference>
<feature type="compositionally biased region" description="Polar residues" evidence="5">
    <location>
        <begin position="1196"/>
        <end position="1212"/>
    </location>
</feature>
<dbReference type="STRING" id="5539.A0A3E2HFF5"/>
<keyword evidence="4" id="KW-0539">Nucleus</keyword>